<protein>
    <submittedName>
        <fullName evidence="1">Uncharacterized protein</fullName>
    </submittedName>
</protein>
<comment type="caution">
    <text evidence="1">The sequence shown here is derived from an EMBL/GenBank/DDBJ whole genome shotgun (WGS) entry which is preliminary data.</text>
</comment>
<dbReference type="Proteomes" id="UP000828390">
    <property type="component" value="Unassembled WGS sequence"/>
</dbReference>
<name>A0A9D4M4M9_DREPO</name>
<gene>
    <name evidence="1" type="ORF">DPMN_033992</name>
</gene>
<evidence type="ECO:0000313" key="2">
    <source>
        <dbReference type="Proteomes" id="UP000828390"/>
    </source>
</evidence>
<accession>A0A9D4M4M9</accession>
<sequence>MDTAESGSGVDRNKKVIRKSDGNYMVNNFMQVPCLAWLPPGQQSGFYLLRSQISRRKNLNVLQRIHVCIIVDMRL</sequence>
<reference evidence="1" key="2">
    <citation type="submission" date="2020-11" db="EMBL/GenBank/DDBJ databases">
        <authorList>
            <person name="McCartney M.A."/>
            <person name="Auch B."/>
            <person name="Kono T."/>
            <person name="Mallez S."/>
            <person name="Becker A."/>
            <person name="Gohl D.M."/>
            <person name="Silverstein K.A.T."/>
            <person name="Koren S."/>
            <person name="Bechman K.B."/>
            <person name="Herman A."/>
            <person name="Abrahante J.E."/>
            <person name="Garbe J."/>
        </authorList>
    </citation>
    <scope>NUCLEOTIDE SEQUENCE</scope>
    <source>
        <strain evidence="1">Duluth1</strain>
        <tissue evidence="1">Whole animal</tissue>
    </source>
</reference>
<reference evidence="1" key="1">
    <citation type="journal article" date="2019" name="bioRxiv">
        <title>The Genome of the Zebra Mussel, Dreissena polymorpha: A Resource for Invasive Species Research.</title>
        <authorList>
            <person name="McCartney M.A."/>
            <person name="Auch B."/>
            <person name="Kono T."/>
            <person name="Mallez S."/>
            <person name="Zhang Y."/>
            <person name="Obille A."/>
            <person name="Becker A."/>
            <person name="Abrahante J.E."/>
            <person name="Garbe J."/>
            <person name="Badalamenti J.P."/>
            <person name="Herman A."/>
            <person name="Mangelson H."/>
            <person name="Liachko I."/>
            <person name="Sullivan S."/>
            <person name="Sone E.D."/>
            <person name="Koren S."/>
            <person name="Silverstein K.A.T."/>
            <person name="Beckman K.B."/>
            <person name="Gohl D.M."/>
        </authorList>
    </citation>
    <scope>NUCLEOTIDE SEQUENCE</scope>
    <source>
        <strain evidence="1">Duluth1</strain>
        <tissue evidence="1">Whole animal</tissue>
    </source>
</reference>
<keyword evidence="2" id="KW-1185">Reference proteome</keyword>
<organism evidence="1 2">
    <name type="scientific">Dreissena polymorpha</name>
    <name type="common">Zebra mussel</name>
    <name type="synonym">Mytilus polymorpha</name>
    <dbReference type="NCBI Taxonomy" id="45954"/>
    <lineage>
        <taxon>Eukaryota</taxon>
        <taxon>Metazoa</taxon>
        <taxon>Spiralia</taxon>
        <taxon>Lophotrochozoa</taxon>
        <taxon>Mollusca</taxon>
        <taxon>Bivalvia</taxon>
        <taxon>Autobranchia</taxon>
        <taxon>Heteroconchia</taxon>
        <taxon>Euheterodonta</taxon>
        <taxon>Imparidentia</taxon>
        <taxon>Neoheterodontei</taxon>
        <taxon>Myida</taxon>
        <taxon>Dreissenoidea</taxon>
        <taxon>Dreissenidae</taxon>
        <taxon>Dreissena</taxon>
    </lineage>
</organism>
<dbReference type="AlphaFoldDB" id="A0A9D4M4M9"/>
<proteinExistence type="predicted"/>
<dbReference type="EMBL" id="JAIWYP010000002">
    <property type="protein sequence ID" value="KAH3870802.1"/>
    <property type="molecule type" value="Genomic_DNA"/>
</dbReference>
<evidence type="ECO:0000313" key="1">
    <source>
        <dbReference type="EMBL" id="KAH3870802.1"/>
    </source>
</evidence>